<evidence type="ECO:0000313" key="2">
    <source>
        <dbReference type="EMBL" id="KRO80137.1"/>
    </source>
</evidence>
<feature type="non-terminal residue" evidence="2">
    <location>
        <position position="255"/>
    </location>
</feature>
<dbReference type="PANTHER" id="PTHR33840:SF1">
    <property type="entry name" value="TLE1 PHOSPHOLIPASE DOMAIN-CONTAINING PROTEIN"/>
    <property type="match status" value="1"/>
</dbReference>
<evidence type="ECO:0000313" key="3">
    <source>
        <dbReference type="Proteomes" id="UP000051242"/>
    </source>
</evidence>
<sequence>MKRLIICADGTWGSPETKHPSNVVRLTRAIATDGFSSGTSNGQAKEEQIEQIEQIVYYDWGIGTDADKHLAAITGAGIDKNIQDCYRFLVHNFAVGDELFFFGFSRGAYTVRSLAGLVRNAGILKSNKAERIPEAYAMYRRRGRAASPDSLAAEDFRHQHCHADRTPLAFIGVWETVGTLGIPTPFWGSLNKRSFLFHDTALSSSVKTARHALALDERRSDFAPCLWQPKTGVDLKQSWFVGSHSDVGGGNANTA</sequence>
<dbReference type="AlphaFoldDB" id="A0A0R2SYZ0"/>
<dbReference type="InterPro" id="IPR018712">
    <property type="entry name" value="Tle1-like_cat"/>
</dbReference>
<evidence type="ECO:0000259" key="1">
    <source>
        <dbReference type="Pfam" id="PF09994"/>
    </source>
</evidence>
<dbReference type="EMBL" id="LICD01000119">
    <property type="protein sequence ID" value="KRO80137.1"/>
    <property type="molecule type" value="Genomic_DNA"/>
</dbReference>
<organism evidence="2 3">
    <name type="scientific">OM182 bacterium BACL3 MAG-120619-bin3</name>
    <dbReference type="NCBI Taxonomy" id="1655593"/>
    <lineage>
        <taxon>Bacteria</taxon>
        <taxon>Pseudomonadati</taxon>
        <taxon>Pseudomonadota</taxon>
        <taxon>Gammaproteobacteria</taxon>
        <taxon>OMG group</taxon>
        <taxon>OM182 clade</taxon>
    </lineage>
</organism>
<dbReference type="PANTHER" id="PTHR33840">
    <property type="match status" value="1"/>
</dbReference>
<name>A0A0R2SYZ0_9GAMM</name>
<dbReference type="Proteomes" id="UP000051242">
    <property type="component" value="Unassembled WGS sequence"/>
</dbReference>
<proteinExistence type="predicted"/>
<accession>A0A0R2SYZ0</accession>
<feature type="domain" description="T6SS Phospholipase effector Tle1-like catalytic" evidence="1">
    <location>
        <begin position="2"/>
        <end position="253"/>
    </location>
</feature>
<dbReference type="Pfam" id="PF09994">
    <property type="entry name" value="T6SS_Tle1-like_cat"/>
    <property type="match status" value="1"/>
</dbReference>
<comment type="caution">
    <text evidence="2">The sequence shown here is derived from an EMBL/GenBank/DDBJ whole genome shotgun (WGS) entry which is preliminary data.</text>
</comment>
<reference evidence="2 3" key="1">
    <citation type="submission" date="2015-10" db="EMBL/GenBank/DDBJ databases">
        <title>Metagenome-Assembled Genomes uncover a global brackish microbiome.</title>
        <authorList>
            <person name="Hugerth L.W."/>
            <person name="Larsson J."/>
            <person name="Alneberg J."/>
            <person name="Lindh M.V."/>
            <person name="Legrand C."/>
            <person name="Pinhassi J."/>
            <person name="Andersson A.F."/>
        </authorList>
    </citation>
    <scope>NUCLEOTIDE SEQUENCE [LARGE SCALE GENOMIC DNA]</scope>
    <source>
        <strain evidence="2">BACL22 MAG-120619-bin3</strain>
    </source>
</reference>
<gene>
    <name evidence="2" type="ORF">ABR85_05610</name>
</gene>
<protein>
    <recommendedName>
        <fullName evidence="1">T6SS Phospholipase effector Tle1-like catalytic domain-containing protein</fullName>
    </recommendedName>
</protein>